<comment type="caution">
    <text evidence="6">The sequence shown here is derived from an EMBL/GenBank/DDBJ whole genome shotgun (WGS) entry which is preliminary data.</text>
</comment>
<sequence length="201" mass="21358">MLTRDRILDAAGKVMREQGLARATTKQIAAAAGFSEATLYKHFSSKTELFVAVLNERVPGEFGMLLAQLAGRAGTGDVAATLRGVAHGAIDFYTYSFPMAASLFSEPQLLAAHRDALRQRGAGPQNVPLAVAAYLAAERDRGRIRPDADPEAAASLLIGACLQYAFLGHFTEPRDPGSAERYVTTIVANLVSGIAGPVEDR</sequence>
<dbReference type="InterPro" id="IPR036271">
    <property type="entry name" value="Tet_transcr_reg_TetR-rel_C_sf"/>
</dbReference>
<keyword evidence="7" id="KW-1185">Reference proteome</keyword>
<dbReference type="Pfam" id="PF00440">
    <property type="entry name" value="TetR_N"/>
    <property type="match status" value="1"/>
</dbReference>
<reference evidence="6 7" key="1">
    <citation type="submission" date="2020-08" db="EMBL/GenBank/DDBJ databases">
        <title>Sequencing the genomes of 1000 actinobacteria strains.</title>
        <authorList>
            <person name="Klenk H.-P."/>
        </authorList>
    </citation>
    <scope>NUCLEOTIDE SEQUENCE [LARGE SCALE GENOMIC DNA]</scope>
    <source>
        <strain evidence="6 7">DSM 45886</strain>
    </source>
</reference>
<gene>
    <name evidence="6" type="ORF">FHR38_001245</name>
</gene>
<dbReference type="InterPro" id="IPR039536">
    <property type="entry name" value="TetR_C_Proteobacteria"/>
</dbReference>
<dbReference type="SUPFAM" id="SSF46689">
    <property type="entry name" value="Homeodomain-like"/>
    <property type="match status" value="1"/>
</dbReference>
<evidence type="ECO:0000256" key="4">
    <source>
        <dbReference type="PROSITE-ProRule" id="PRU00335"/>
    </source>
</evidence>
<dbReference type="GO" id="GO:0000976">
    <property type="term" value="F:transcription cis-regulatory region binding"/>
    <property type="evidence" value="ECO:0007669"/>
    <property type="project" value="TreeGrafter"/>
</dbReference>
<evidence type="ECO:0000256" key="1">
    <source>
        <dbReference type="ARBA" id="ARBA00023015"/>
    </source>
</evidence>
<dbReference type="RefSeq" id="WP_184533564.1">
    <property type="nucleotide sequence ID" value="NZ_JACHJW010000001.1"/>
</dbReference>
<evidence type="ECO:0000256" key="3">
    <source>
        <dbReference type="ARBA" id="ARBA00023163"/>
    </source>
</evidence>
<dbReference type="SUPFAM" id="SSF48498">
    <property type="entry name" value="Tetracyclin repressor-like, C-terminal domain"/>
    <property type="match status" value="1"/>
</dbReference>
<dbReference type="PANTHER" id="PTHR30055">
    <property type="entry name" value="HTH-TYPE TRANSCRIPTIONAL REGULATOR RUTR"/>
    <property type="match status" value="1"/>
</dbReference>
<dbReference type="InterPro" id="IPR001647">
    <property type="entry name" value="HTH_TetR"/>
</dbReference>
<dbReference type="Gene3D" id="1.10.10.60">
    <property type="entry name" value="Homeodomain-like"/>
    <property type="match status" value="1"/>
</dbReference>
<feature type="DNA-binding region" description="H-T-H motif" evidence="4">
    <location>
        <begin position="24"/>
        <end position="43"/>
    </location>
</feature>
<evidence type="ECO:0000313" key="7">
    <source>
        <dbReference type="Proteomes" id="UP000578819"/>
    </source>
</evidence>
<dbReference type="EMBL" id="JACHJW010000001">
    <property type="protein sequence ID" value="MBB4957512.1"/>
    <property type="molecule type" value="Genomic_DNA"/>
</dbReference>
<protein>
    <submittedName>
        <fullName evidence="6">AcrR family transcriptional regulator</fullName>
    </submittedName>
</protein>
<dbReference type="PRINTS" id="PR00455">
    <property type="entry name" value="HTHTETR"/>
</dbReference>
<dbReference type="Pfam" id="PF14246">
    <property type="entry name" value="TetR_C_7"/>
    <property type="match status" value="1"/>
</dbReference>
<proteinExistence type="predicted"/>
<organism evidence="6 7">
    <name type="scientific">Micromonospora polyrhachis</name>
    <dbReference type="NCBI Taxonomy" id="1282883"/>
    <lineage>
        <taxon>Bacteria</taxon>
        <taxon>Bacillati</taxon>
        <taxon>Actinomycetota</taxon>
        <taxon>Actinomycetes</taxon>
        <taxon>Micromonosporales</taxon>
        <taxon>Micromonosporaceae</taxon>
        <taxon>Micromonospora</taxon>
    </lineage>
</organism>
<dbReference type="GO" id="GO:0003700">
    <property type="term" value="F:DNA-binding transcription factor activity"/>
    <property type="evidence" value="ECO:0007669"/>
    <property type="project" value="TreeGrafter"/>
</dbReference>
<dbReference type="Gene3D" id="1.10.357.10">
    <property type="entry name" value="Tetracycline Repressor, domain 2"/>
    <property type="match status" value="1"/>
</dbReference>
<feature type="domain" description="HTH tetR-type" evidence="5">
    <location>
        <begin position="1"/>
        <end position="61"/>
    </location>
</feature>
<dbReference type="PANTHER" id="PTHR30055:SF238">
    <property type="entry name" value="MYCOFACTOCIN BIOSYNTHESIS TRANSCRIPTIONAL REGULATOR MFTR-RELATED"/>
    <property type="match status" value="1"/>
</dbReference>
<dbReference type="InterPro" id="IPR009057">
    <property type="entry name" value="Homeodomain-like_sf"/>
</dbReference>
<keyword evidence="3" id="KW-0804">Transcription</keyword>
<evidence type="ECO:0000259" key="5">
    <source>
        <dbReference type="PROSITE" id="PS50977"/>
    </source>
</evidence>
<keyword evidence="1" id="KW-0805">Transcription regulation</keyword>
<dbReference type="InterPro" id="IPR050109">
    <property type="entry name" value="HTH-type_TetR-like_transc_reg"/>
</dbReference>
<dbReference type="PROSITE" id="PS50977">
    <property type="entry name" value="HTH_TETR_2"/>
    <property type="match status" value="1"/>
</dbReference>
<evidence type="ECO:0000256" key="2">
    <source>
        <dbReference type="ARBA" id="ARBA00023125"/>
    </source>
</evidence>
<name>A0A7W7WNE0_9ACTN</name>
<keyword evidence="2 4" id="KW-0238">DNA-binding</keyword>
<evidence type="ECO:0000313" key="6">
    <source>
        <dbReference type="EMBL" id="MBB4957512.1"/>
    </source>
</evidence>
<accession>A0A7W7WNE0</accession>
<dbReference type="Proteomes" id="UP000578819">
    <property type="component" value="Unassembled WGS sequence"/>
</dbReference>
<dbReference type="AlphaFoldDB" id="A0A7W7WNE0"/>